<name>A0ABT0EB68_9PSED</name>
<dbReference type="Proteomes" id="UP001317085">
    <property type="component" value="Unassembled WGS sequence"/>
</dbReference>
<dbReference type="RefSeq" id="WP_247395595.1">
    <property type="nucleotide sequence ID" value="NZ_JAKNRV010000002.1"/>
</dbReference>
<comment type="caution">
    <text evidence="2">The sequence shown here is derived from an EMBL/GenBank/DDBJ whole genome shotgun (WGS) entry which is preliminary data.</text>
</comment>
<sequence>MKPPIEPSKPEDGTPPQWKVVQASQGRVRPTILCKDRLLDDTDNLELAADELGREAAKATSTPE</sequence>
<accession>A0ABT0EB68</accession>
<evidence type="ECO:0000256" key="1">
    <source>
        <dbReference type="SAM" id="MobiDB-lite"/>
    </source>
</evidence>
<keyword evidence="3" id="KW-1185">Reference proteome</keyword>
<evidence type="ECO:0000313" key="2">
    <source>
        <dbReference type="EMBL" id="MCK1782892.1"/>
    </source>
</evidence>
<proteinExistence type="predicted"/>
<reference evidence="2 3" key="1">
    <citation type="submission" date="2022-02" db="EMBL/GenBank/DDBJ databases">
        <title>Comparative genomics of the first Antarctic Pseudomonas spp. capable of biotransforming 2,4,6-Trinitrotoluene.</title>
        <authorList>
            <person name="Cabrera M.A."/>
            <person name="Marquez S.L."/>
            <person name="Perez-Donoso J.M."/>
        </authorList>
    </citation>
    <scope>NUCLEOTIDE SEQUENCE [LARGE SCALE GENOMIC DNA]</scope>
    <source>
        <strain evidence="2 3">TNT11</strain>
    </source>
</reference>
<organism evidence="2 3">
    <name type="scientific">Pseudomonas emilianonis</name>
    <dbReference type="NCBI Taxonomy" id="2915812"/>
    <lineage>
        <taxon>Bacteria</taxon>
        <taxon>Pseudomonadati</taxon>
        <taxon>Pseudomonadota</taxon>
        <taxon>Gammaproteobacteria</taxon>
        <taxon>Pseudomonadales</taxon>
        <taxon>Pseudomonadaceae</taxon>
        <taxon>Pseudomonas</taxon>
    </lineage>
</organism>
<feature type="region of interest" description="Disordered" evidence="1">
    <location>
        <begin position="1"/>
        <end position="24"/>
    </location>
</feature>
<gene>
    <name evidence="2" type="ORF">L9Z73_00475</name>
</gene>
<dbReference type="EMBL" id="JAKNRV010000002">
    <property type="protein sequence ID" value="MCK1782892.1"/>
    <property type="molecule type" value="Genomic_DNA"/>
</dbReference>
<evidence type="ECO:0000313" key="3">
    <source>
        <dbReference type="Proteomes" id="UP001317085"/>
    </source>
</evidence>
<protein>
    <submittedName>
        <fullName evidence="2">Uncharacterized protein</fullName>
    </submittedName>
</protein>